<sequence length="163" mass="18690">MKNILDTIMDTTSSSVSAKGFLRGHLAFERWYFYYHNKLSPQQTAKDPSIQIFCRLWAVASAIESFAKVIIVGLSALYYVCQKNDAETEKRLDVLCQQGNSLYYSFIALYSPEEALKDFSVYNAEDPAQSLTRIKWFGYSLRKHSWGNGYNGKTTLEMLINTH</sequence>
<dbReference type="Proteomes" id="UP000826014">
    <property type="component" value="Chromosome"/>
</dbReference>
<protein>
    <submittedName>
        <fullName evidence="1">Uncharacterized protein</fullName>
    </submittedName>
</protein>
<accession>A0ABX8V040</accession>
<name>A0ABX8V040_9BACT</name>
<dbReference type="RefSeq" id="WP_215217754.1">
    <property type="nucleotide sequence ID" value="NZ_CP075587.1"/>
</dbReference>
<keyword evidence="2" id="KW-1185">Reference proteome</keyword>
<proteinExistence type="predicted"/>
<gene>
    <name evidence="1" type="ORF">RHABOEDO_000754</name>
</gene>
<evidence type="ECO:0000313" key="1">
    <source>
        <dbReference type="EMBL" id="QYF48570.1"/>
    </source>
</evidence>
<dbReference type="EMBL" id="CP075587">
    <property type="protein sequence ID" value="QYF48570.1"/>
    <property type="molecule type" value="Genomic_DNA"/>
</dbReference>
<evidence type="ECO:0000313" key="2">
    <source>
        <dbReference type="Proteomes" id="UP000826014"/>
    </source>
</evidence>
<organism evidence="1 2">
    <name type="scientific">Candidatus Rhabdochlamydia oedothoracis</name>
    <dbReference type="NCBI Taxonomy" id="2720720"/>
    <lineage>
        <taxon>Bacteria</taxon>
        <taxon>Pseudomonadati</taxon>
        <taxon>Chlamydiota</taxon>
        <taxon>Chlamydiia</taxon>
        <taxon>Parachlamydiales</taxon>
        <taxon>Candidatus Rhabdochlamydiaceae</taxon>
        <taxon>Candidatus Rhabdochlamydia</taxon>
    </lineage>
</organism>
<reference evidence="1 2" key="1">
    <citation type="journal article" date="2022" name="bioRxiv">
        <title>Ecology and evolution of chlamydial symbionts of arthropods.</title>
        <authorList>
            <person name="Halter T."/>
            <person name="Koestlbacher S."/>
            <person name="Collingro A."/>
            <person name="Sixt B.S."/>
            <person name="Toenshoff E.R."/>
            <person name="Hendrickx F."/>
            <person name="Kostanjsek R."/>
            <person name="Horn M."/>
        </authorList>
    </citation>
    <scope>NUCLEOTIDE SEQUENCE [LARGE SCALE GENOMIC DNA]</scope>
    <source>
        <strain evidence="1">W744xW776</strain>
    </source>
</reference>